<accession>A0ACB9BB09</accession>
<comment type="caution">
    <text evidence="1">The sequence shown here is derived from an EMBL/GenBank/DDBJ whole genome shotgun (WGS) entry which is preliminary data.</text>
</comment>
<evidence type="ECO:0000313" key="1">
    <source>
        <dbReference type="EMBL" id="KAI3717865.1"/>
    </source>
</evidence>
<dbReference type="EMBL" id="CM042040">
    <property type="protein sequence ID" value="KAI3717865.1"/>
    <property type="molecule type" value="Genomic_DNA"/>
</dbReference>
<organism evidence="1 2">
    <name type="scientific">Smallanthus sonchifolius</name>
    <dbReference type="NCBI Taxonomy" id="185202"/>
    <lineage>
        <taxon>Eukaryota</taxon>
        <taxon>Viridiplantae</taxon>
        <taxon>Streptophyta</taxon>
        <taxon>Embryophyta</taxon>
        <taxon>Tracheophyta</taxon>
        <taxon>Spermatophyta</taxon>
        <taxon>Magnoliopsida</taxon>
        <taxon>eudicotyledons</taxon>
        <taxon>Gunneridae</taxon>
        <taxon>Pentapetalae</taxon>
        <taxon>asterids</taxon>
        <taxon>campanulids</taxon>
        <taxon>Asterales</taxon>
        <taxon>Asteraceae</taxon>
        <taxon>Asteroideae</taxon>
        <taxon>Heliantheae alliance</taxon>
        <taxon>Millerieae</taxon>
        <taxon>Smallanthus</taxon>
    </lineage>
</organism>
<reference evidence="2" key="1">
    <citation type="journal article" date="2022" name="Mol. Ecol. Resour.">
        <title>The genomes of chicory, endive, great burdock and yacon provide insights into Asteraceae palaeo-polyploidization history and plant inulin production.</title>
        <authorList>
            <person name="Fan W."/>
            <person name="Wang S."/>
            <person name="Wang H."/>
            <person name="Wang A."/>
            <person name="Jiang F."/>
            <person name="Liu H."/>
            <person name="Zhao H."/>
            <person name="Xu D."/>
            <person name="Zhang Y."/>
        </authorList>
    </citation>
    <scope>NUCLEOTIDE SEQUENCE [LARGE SCALE GENOMIC DNA]</scope>
    <source>
        <strain evidence="2">cv. Yunnan</strain>
    </source>
</reference>
<sequence length="118" mass="12669">MPMQVRFATLVTWLPEQVIQKAESAARSADMAKEAAEVLGNTTKPYSLHQQQLAMLAQQQSLIMAAADKSGGLPKFSGNGQQPVPGGTTLPNQNWPTGYQIPGPMMPAGGTEELEKYL</sequence>
<proteinExistence type="predicted"/>
<dbReference type="Proteomes" id="UP001056120">
    <property type="component" value="Linkage Group LG23"/>
</dbReference>
<protein>
    <submittedName>
        <fullName evidence="1">Uncharacterized protein</fullName>
    </submittedName>
</protein>
<evidence type="ECO:0000313" key="2">
    <source>
        <dbReference type="Proteomes" id="UP001056120"/>
    </source>
</evidence>
<keyword evidence="2" id="KW-1185">Reference proteome</keyword>
<reference evidence="1 2" key="2">
    <citation type="journal article" date="2022" name="Mol. Ecol. Resour.">
        <title>The genomes of chicory, endive, great burdock and yacon provide insights into Asteraceae paleo-polyploidization history and plant inulin production.</title>
        <authorList>
            <person name="Fan W."/>
            <person name="Wang S."/>
            <person name="Wang H."/>
            <person name="Wang A."/>
            <person name="Jiang F."/>
            <person name="Liu H."/>
            <person name="Zhao H."/>
            <person name="Xu D."/>
            <person name="Zhang Y."/>
        </authorList>
    </citation>
    <scope>NUCLEOTIDE SEQUENCE [LARGE SCALE GENOMIC DNA]</scope>
    <source>
        <strain evidence="2">cv. Yunnan</strain>
        <tissue evidence="1">Leaves</tissue>
    </source>
</reference>
<name>A0ACB9BB09_9ASTR</name>
<gene>
    <name evidence="1" type="ORF">L1987_69760</name>
</gene>